<dbReference type="EMBL" id="JACHHD010000006">
    <property type="protein sequence ID" value="MBB5184805.1"/>
    <property type="molecule type" value="Genomic_DNA"/>
</dbReference>
<gene>
    <name evidence="5" type="ORF">HNQ43_000848</name>
</gene>
<dbReference type="FunFam" id="1.10.10.10:FF:000079">
    <property type="entry name" value="GntR family transcriptional regulator"/>
    <property type="match status" value="1"/>
</dbReference>
<keyword evidence="2" id="KW-0238">DNA-binding</keyword>
<evidence type="ECO:0000256" key="2">
    <source>
        <dbReference type="ARBA" id="ARBA00023125"/>
    </source>
</evidence>
<dbReference type="PANTHER" id="PTHR44846">
    <property type="entry name" value="MANNOSYL-D-GLYCERATE TRANSPORT/METABOLISM SYSTEM REPRESSOR MNGR-RELATED"/>
    <property type="match status" value="1"/>
</dbReference>
<dbReference type="Pfam" id="PF07702">
    <property type="entry name" value="UTRA"/>
    <property type="match status" value="1"/>
</dbReference>
<dbReference type="Pfam" id="PF00392">
    <property type="entry name" value="GntR"/>
    <property type="match status" value="1"/>
</dbReference>
<dbReference type="SMART" id="SM00866">
    <property type="entry name" value="UTRA"/>
    <property type="match status" value="1"/>
</dbReference>
<comment type="caution">
    <text evidence="5">The sequence shown here is derived from an EMBL/GenBank/DDBJ whole genome shotgun (WGS) entry which is preliminary data.</text>
</comment>
<dbReference type="InterPro" id="IPR011663">
    <property type="entry name" value="UTRA"/>
</dbReference>
<protein>
    <submittedName>
        <fullName evidence="5">GntR family transcriptional regulator</fullName>
    </submittedName>
</protein>
<dbReference type="PROSITE" id="PS50949">
    <property type="entry name" value="HTH_GNTR"/>
    <property type="match status" value="1"/>
</dbReference>
<dbReference type="AlphaFoldDB" id="A0A7W8D3D5"/>
<dbReference type="SMART" id="SM00345">
    <property type="entry name" value="HTH_GNTR"/>
    <property type="match status" value="1"/>
</dbReference>
<dbReference type="PANTHER" id="PTHR44846:SF17">
    <property type="entry name" value="GNTR-FAMILY TRANSCRIPTIONAL REGULATOR"/>
    <property type="match status" value="1"/>
</dbReference>
<reference evidence="5 6" key="1">
    <citation type="submission" date="2020-08" db="EMBL/GenBank/DDBJ databases">
        <title>Genomic Encyclopedia of Type Strains, Phase IV (KMG-IV): sequencing the most valuable type-strain genomes for metagenomic binning, comparative biology and taxonomic classification.</title>
        <authorList>
            <person name="Goeker M."/>
        </authorList>
    </citation>
    <scope>NUCLEOTIDE SEQUENCE [LARGE SCALE GENOMIC DNA]</scope>
    <source>
        <strain evidence="5 6">DSM 26963</strain>
    </source>
</reference>
<dbReference type="InterPro" id="IPR050679">
    <property type="entry name" value="Bact_HTH_transcr_reg"/>
</dbReference>
<dbReference type="PRINTS" id="PR00035">
    <property type="entry name" value="HTHGNTR"/>
</dbReference>
<dbReference type="InterPro" id="IPR028978">
    <property type="entry name" value="Chorismate_lyase_/UTRA_dom_sf"/>
</dbReference>
<proteinExistence type="predicted"/>
<name>A0A7W8D3D5_9FIRM</name>
<dbReference type="Gene3D" id="1.10.10.10">
    <property type="entry name" value="Winged helix-like DNA-binding domain superfamily/Winged helix DNA-binding domain"/>
    <property type="match status" value="1"/>
</dbReference>
<dbReference type="SUPFAM" id="SSF46785">
    <property type="entry name" value="Winged helix' DNA-binding domain"/>
    <property type="match status" value="1"/>
</dbReference>
<dbReference type="InterPro" id="IPR000524">
    <property type="entry name" value="Tscrpt_reg_HTH_GntR"/>
</dbReference>
<dbReference type="Proteomes" id="UP000521313">
    <property type="component" value="Unassembled WGS sequence"/>
</dbReference>
<dbReference type="GO" id="GO:0045892">
    <property type="term" value="P:negative regulation of DNA-templated transcription"/>
    <property type="evidence" value="ECO:0007669"/>
    <property type="project" value="TreeGrafter"/>
</dbReference>
<evidence type="ECO:0000313" key="5">
    <source>
        <dbReference type="EMBL" id="MBB5184805.1"/>
    </source>
</evidence>
<dbReference type="GO" id="GO:0003677">
    <property type="term" value="F:DNA binding"/>
    <property type="evidence" value="ECO:0007669"/>
    <property type="project" value="UniProtKB-KW"/>
</dbReference>
<keyword evidence="1" id="KW-0805">Transcription regulation</keyword>
<dbReference type="RefSeq" id="WP_183375114.1">
    <property type="nucleotide sequence ID" value="NZ_CAWVLV010000036.1"/>
</dbReference>
<dbReference type="Gene3D" id="3.40.1410.10">
    <property type="entry name" value="Chorismate lyase-like"/>
    <property type="match status" value="1"/>
</dbReference>
<evidence type="ECO:0000256" key="3">
    <source>
        <dbReference type="ARBA" id="ARBA00023163"/>
    </source>
</evidence>
<feature type="domain" description="HTH gntR-type" evidence="4">
    <location>
        <begin position="10"/>
        <end position="78"/>
    </location>
</feature>
<dbReference type="InterPro" id="IPR036388">
    <property type="entry name" value="WH-like_DNA-bd_sf"/>
</dbReference>
<evidence type="ECO:0000256" key="1">
    <source>
        <dbReference type="ARBA" id="ARBA00023015"/>
    </source>
</evidence>
<dbReference type="GO" id="GO:0003700">
    <property type="term" value="F:DNA-binding transcription factor activity"/>
    <property type="evidence" value="ECO:0007669"/>
    <property type="project" value="InterPro"/>
</dbReference>
<dbReference type="CDD" id="cd07377">
    <property type="entry name" value="WHTH_GntR"/>
    <property type="match status" value="1"/>
</dbReference>
<evidence type="ECO:0000259" key="4">
    <source>
        <dbReference type="PROSITE" id="PS50949"/>
    </source>
</evidence>
<sequence length="244" mass="27929">MQIDTHRGAPPLYLQVKNDLKRKIEEGFYPRGSLIPPEPQLEKMFHVSRITIRQAISELVTEGYLNKKRGKGTSVTYSDKINENASAIRSFTTELEQRGITPGTSHVSIELMSASKEIQDLLELAPKEKVYCLVRIRTANKTPVVLFKTYIPGRYDLSLNAADYMGSMYSLFDQRGIGRPVTIKETFSAMSSSKEIARALEILEQEPVLKRVRLAYDEHNQPIEYTISYYNGARYEYSIELHDR</sequence>
<evidence type="ECO:0000313" key="6">
    <source>
        <dbReference type="Proteomes" id="UP000521313"/>
    </source>
</evidence>
<keyword evidence="3" id="KW-0804">Transcription</keyword>
<accession>A0A7W8D3D5</accession>
<dbReference type="InterPro" id="IPR036390">
    <property type="entry name" value="WH_DNA-bd_sf"/>
</dbReference>
<dbReference type="SUPFAM" id="SSF64288">
    <property type="entry name" value="Chorismate lyase-like"/>
    <property type="match status" value="1"/>
</dbReference>
<organism evidence="5 6">
    <name type="scientific">Faecalicoccus acidiformans</name>
    <dbReference type="NCBI Taxonomy" id="915173"/>
    <lineage>
        <taxon>Bacteria</taxon>
        <taxon>Bacillati</taxon>
        <taxon>Bacillota</taxon>
        <taxon>Erysipelotrichia</taxon>
        <taxon>Erysipelotrichales</taxon>
        <taxon>Erysipelotrichaceae</taxon>
        <taxon>Faecalicoccus</taxon>
    </lineage>
</organism>